<name>A0A0K1JI84_9MICO</name>
<dbReference type="SMART" id="SM00421">
    <property type="entry name" value="HTH_LUXR"/>
    <property type="match status" value="1"/>
</dbReference>
<dbReference type="EMBL" id="CP011112">
    <property type="protein sequence ID" value="AKU16290.1"/>
    <property type="molecule type" value="Genomic_DNA"/>
</dbReference>
<dbReference type="GO" id="GO:0006355">
    <property type="term" value="P:regulation of DNA-templated transcription"/>
    <property type="evidence" value="ECO:0007669"/>
    <property type="project" value="InterPro"/>
</dbReference>
<protein>
    <recommendedName>
        <fullName evidence="1">HTH luxR-type domain-containing protein</fullName>
    </recommendedName>
</protein>
<dbReference type="InterPro" id="IPR000792">
    <property type="entry name" value="Tscrpt_reg_LuxR_C"/>
</dbReference>
<gene>
    <name evidence="2" type="ORF">VV02_11150</name>
</gene>
<dbReference type="STRING" id="571913.VV02_11150"/>
<dbReference type="SUPFAM" id="SSF46894">
    <property type="entry name" value="C-terminal effector domain of the bipartite response regulators"/>
    <property type="match status" value="1"/>
</dbReference>
<dbReference type="InterPro" id="IPR051797">
    <property type="entry name" value="TrmB-like"/>
</dbReference>
<dbReference type="OrthoDB" id="5932488at2"/>
<evidence type="ECO:0000313" key="2">
    <source>
        <dbReference type="EMBL" id="AKU16290.1"/>
    </source>
</evidence>
<sequence length="323" mass="35011">MTTAGELSPRAQAVYGELRSGGEVPISGLTDDSGPDVDLVVKELLGSGLVEAPATGEVLRLRVGSHSALHGLLATQSVASVERSLLQARQALDQVLSAVAPAAVVPAANPGLEHVSDLDVVRERLLQVVRGTQRELLNLHEGRAPTPEEAASGSSEDDDMLRRGVAFRTVCPQHFVQHEYIRAEVERTEQLGATTRFADSLPHRLIISDRRLAILPTDPPELAKGMVFVTEPALVRCLTQLALTILRSGRTLEEAIALPDDGPTEREREVLLMMSSGLTDSVSAKRLSVTERQFRRYVARVMERLGATSRFQAGVLAVERGWL</sequence>
<dbReference type="AlphaFoldDB" id="A0A0K1JI84"/>
<evidence type="ECO:0000259" key="1">
    <source>
        <dbReference type="PROSITE" id="PS50043"/>
    </source>
</evidence>
<dbReference type="KEGG" id="lmoi:VV02_11150"/>
<evidence type="ECO:0000313" key="3">
    <source>
        <dbReference type="Proteomes" id="UP000066480"/>
    </source>
</evidence>
<dbReference type="PANTHER" id="PTHR34293:SF1">
    <property type="entry name" value="HTH-TYPE TRANSCRIPTIONAL REGULATOR TRMBL2"/>
    <property type="match status" value="1"/>
</dbReference>
<proteinExistence type="predicted"/>
<dbReference type="CDD" id="cd06170">
    <property type="entry name" value="LuxR_C_like"/>
    <property type="match status" value="1"/>
</dbReference>
<accession>A0A0K1JI84</accession>
<dbReference type="PROSITE" id="PS50043">
    <property type="entry name" value="HTH_LUXR_2"/>
    <property type="match status" value="1"/>
</dbReference>
<reference evidence="2 3" key="1">
    <citation type="submission" date="2015-03" db="EMBL/GenBank/DDBJ databases">
        <title>Luteipulveratus halotolerans sp. nov., a novel actinobacterium (Dermacoccaceae) from Sarawak, Malaysia.</title>
        <authorList>
            <person name="Juboi H."/>
            <person name="Basik A."/>
            <person name="Shamsul S.S."/>
            <person name="Arnold P."/>
            <person name="Schmitt E.K."/>
            <person name="Sanglier J.-J."/>
            <person name="Yeo T."/>
        </authorList>
    </citation>
    <scope>NUCLEOTIDE SEQUENCE [LARGE SCALE GENOMIC DNA]</scope>
    <source>
        <strain evidence="2 3">MN07-A0370</strain>
    </source>
</reference>
<dbReference type="Proteomes" id="UP000066480">
    <property type="component" value="Chromosome"/>
</dbReference>
<dbReference type="GO" id="GO:0003677">
    <property type="term" value="F:DNA binding"/>
    <property type="evidence" value="ECO:0007669"/>
    <property type="project" value="InterPro"/>
</dbReference>
<dbReference type="InterPro" id="IPR036388">
    <property type="entry name" value="WH-like_DNA-bd_sf"/>
</dbReference>
<keyword evidence="3" id="KW-1185">Reference proteome</keyword>
<organism evidence="2 3">
    <name type="scientific">Luteipulveratus mongoliensis</name>
    <dbReference type="NCBI Taxonomy" id="571913"/>
    <lineage>
        <taxon>Bacteria</taxon>
        <taxon>Bacillati</taxon>
        <taxon>Actinomycetota</taxon>
        <taxon>Actinomycetes</taxon>
        <taxon>Micrococcales</taxon>
        <taxon>Dermacoccaceae</taxon>
        <taxon>Luteipulveratus</taxon>
    </lineage>
</organism>
<dbReference type="Gene3D" id="1.10.10.10">
    <property type="entry name" value="Winged helix-like DNA-binding domain superfamily/Winged helix DNA-binding domain"/>
    <property type="match status" value="1"/>
</dbReference>
<feature type="domain" description="HTH luxR-type" evidence="1">
    <location>
        <begin position="259"/>
        <end position="321"/>
    </location>
</feature>
<dbReference type="RefSeq" id="WP_052591609.1">
    <property type="nucleotide sequence ID" value="NZ_CP011112.1"/>
</dbReference>
<dbReference type="Pfam" id="PF00196">
    <property type="entry name" value="GerE"/>
    <property type="match status" value="1"/>
</dbReference>
<dbReference type="InterPro" id="IPR016032">
    <property type="entry name" value="Sig_transdc_resp-reg_C-effctor"/>
</dbReference>
<dbReference type="PANTHER" id="PTHR34293">
    <property type="entry name" value="HTH-TYPE TRANSCRIPTIONAL REGULATOR TRMBL2"/>
    <property type="match status" value="1"/>
</dbReference>